<dbReference type="STRING" id="6186.A0A183KA09"/>
<dbReference type="FunFam" id="2.60.120.380:FF:000001">
    <property type="entry name" value="Calpain-1 catalytic subunit"/>
    <property type="match status" value="1"/>
</dbReference>
<keyword evidence="3" id="KW-0479">Metal-binding</keyword>
<evidence type="ECO:0000256" key="8">
    <source>
        <dbReference type="PIRSR" id="PIRSR622684-1"/>
    </source>
</evidence>
<evidence type="ECO:0000313" key="12">
    <source>
        <dbReference type="Proteomes" id="UP000279833"/>
    </source>
</evidence>
<dbReference type="InterPro" id="IPR011992">
    <property type="entry name" value="EF-hand-dom_pair"/>
</dbReference>
<keyword evidence="2" id="KW-0645">Protease</keyword>
<feature type="active site" evidence="8">
    <location>
        <position position="18"/>
    </location>
</feature>
<dbReference type="GO" id="GO:0004198">
    <property type="term" value="F:calcium-dependent cysteine-type endopeptidase activity"/>
    <property type="evidence" value="ECO:0007669"/>
    <property type="project" value="InterPro"/>
</dbReference>
<dbReference type="EMBL" id="UZAK01034688">
    <property type="protein sequence ID" value="VDP46288.1"/>
    <property type="molecule type" value="Genomic_DNA"/>
</dbReference>
<dbReference type="PROSITE" id="PS50203">
    <property type="entry name" value="CALPAIN_CAT"/>
    <property type="match status" value="1"/>
</dbReference>
<dbReference type="CDD" id="cd00214">
    <property type="entry name" value="Calpain_III"/>
    <property type="match status" value="1"/>
</dbReference>
<keyword evidence="12" id="KW-1185">Reference proteome</keyword>
<dbReference type="GO" id="GO:0006508">
    <property type="term" value="P:proteolysis"/>
    <property type="evidence" value="ECO:0007669"/>
    <property type="project" value="UniProtKB-KW"/>
</dbReference>
<reference evidence="11 12" key="2">
    <citation type="submission" date="2018-11" db="EMBL/GenBank/DDBJ databases">
        <authorList>
            <consortium name="Pathogen Informatics"/>
        </authorList>
    </citation>
    <scope>NUCLEOTIDE SEQUENCE [LARGE SCALE GENOMIC DNA]</scope>
    <source>
        <strain evidence="11">Dakar</strain>
        <strain evidence="12">Dakar, Senegal</strain>
    </source>
</reference>
<dbReference type="GO" id="GO:0005737">
    <property type="term" value="C:cytoplasm"/>
    <property type="evidence" value="ECO:0007669"/>
    <property type="project" value="TreeGrafter"/>
</dbReference>
<dbReference type="InterPro" id="IPR038765">
    <property type="entry name" value="Papain-like_cys_pep_sf"/>
</dbReference>
<dbReference type="SMART" id="SM00720">
    <property type="entry name" value="calpain_III"/>
    <property type="match status" value="1"/>
</dbReference>
<comment type="similarity">
    <text evidence="1">Belongs to the peptidase C2 family.</text>
</comment>
<dbReference type="InterPro" id="IPR022682">
    <property type="entry name" value="Calpain_domain_III"/>
</dbReference>
<dbReference type="Gene3D" id="3.90.70.10">
    <property type="entry name" value="Cysteine proteinases"/>
    <property type="match status" value="1"/>
</dbReference>
<evidence type="ECO:0000259" key="10">
    <source>
        <dbReference type="PROSITE" id="PS50203"/>
    </source>
</evidence>
<dbReference type="InterPro" id="IPR036213">
    <property type="entry name" value="Calpain_III_sf"/>
</dbReference>
<keyword evidence="5" id="KW-0378">Hydrolase</keyword>
<comment type="caution">
    <text evidence="9">Lacks conserved residue(s) required for the propagation of feature annotation.</text>
</comment>
<dbReference type="SUPFAM" id="SSF47473">
    <property type="entry name" value="EF-hand"/>
    <property type="match status" value="1"/>
</dbReference>
<dbReference type="InterPro" id="IPR022683">
    <property type="entry name" value="Calpain_III"/>
</dbReference>
<evidence type="ECO:0000256" key="9">
    <source>
        <dbReference type="PROSITE-ProRule" id="PRU00239"/>
    </source>
</evidence>
<dbReference type="AlphaFoldDB" id="A0A183KA09"/>
<keyword evidence="4" id="KW-0677">Repeat</keyword>
<reference evidence="13" key="1">
    <citation type="submission" date="2016-06" db="UniProtKB">
        <authorList>
            <consortium name="WormBaseParasite"/>
        </authorList>
    </citation>
    <scope>IDENTIFICATION</scope>
</reference>
<dbReference type="InterPro" id="IPR033883">
    <property type="entry name" value="C2_III"/>
</dbReference>
<evidence type="ECO:0000256" key="1">
    <source>
        <dbReference type="ARBA" id="ARBA00007623"/>
    </source>
</evidence>
<evidence type="ECO:0000256" key="7">
    <source>
        <dbReference type="ARBA" id="ARBA00022837"/>
    </source>
</evidence>
<accession>A0A183KA09</accession>
<dbReference type="Gene3D" id="2.60.120.380">
    <property type="match status" value="1"/>
</dbReference>
<dbReference type="SUPFAM" id="SSF49758">
    <property type="entry name" value="Calpain large subunit, middle domain (domain III)"/>
    <property type="match status" value="1"/>
</dbReference>
<protein>
    <submittedName>
        <fullName evidence="13">Calpain catalytic domain-containing protein</fullName>
    </submittedName>
</protein>
<dbReference type="GO" id="GO:0046872">
    <property type="term" value="F:metal ion binding"/>
    <property type="evidence" value="ECO:0007669"/>
    <property type="project" value="UniProtKB-KW"/>
</dbReference>
<keyword evidence="7" id="KW-0106">Calcium</keyword>
<dbReference type="InterPro" id="IPR001300">
    <property type="entry name" value="Peptidase_C2_calpain_cat"/>
</dbReference>
<evidence type="ECO:0000256" key="4">
    <source>
        <dbReference type="ARBA" id="ARBA00022737"/>
    </source>
</evidence>
<evidence type="ECO:0000256" key="6">
    <source>
        <dbReference type="ARBA" id="ARBA00022807"/>
    </source>
</evidence>
<dbReference type="InterPro" id="IPR022684">
    <property type="entry name" value="Calpain_cysteine_protease"/>
</dbReference>
<dbReference type="PRINTS" id="PR00704">
    <property type="entry name" value="CALPAIN"/>
</dbReference>
<evidence type="ECO:0000313" key="11">
    <source>
        <dbReference type="EMBL" id="VDP46288.1"/>
    </source>
</evidence>
<dbReference type="WBParaSite" id="SCUD_0001184201-mRNA-1">
    <property type="protein sequence ID" value="SCUD_0001184201-mRNA-1"/>
    <property type="gene ID" value="SCUD_0001184201"/>
</dbReference>
<evidence type="ECO:0000256" key="5">
    <source>
        <dbReference type="ARBA" id="ARBA00022801"/>
    </source>
</evidence>
<name>A0A183KA09_9TREM</name>
<keyword evidence="6" id="KW-0788">Thiol protease</keyword>
<gene>
    <name evidence="11" type="ORF">SCUD_LOCUS11843</name>
</gene>
<dbReference type="SUPFAM" id="SSF54001">
    <property type="entry name" value="Cysteine proteinases"/>
    <property type="match status" value="1"/>
</dbReference>
<dbReference type="FunFam" id="3.90.70.10:FF:000114">
    <property type="entry name" value="Calpain a"/>
    <property type="match status" value="1"/>
</dbReference>
<dbReference type="Pfam" id="PF01067">
    <property type="entry name" value="Calpain_III"/>
    <property type="match status" value="1"/>
</dbReference>
<proteinExistence type="inferred from homology"/>
<dbReference type="PANTHER" id="PTHR10183:SF433">
    <property type="entry name" value="CALPAIN-A-RELATED"/>
    <property type="match status" value="1"/>
</dbReference>
<dbReference type="PANTHER" id="PTHR10183">
    <property type="entry name" value="CALPAIN"/>
    <property type="match status" value="1"/>
</dbReference>
<evidence type="ECO:0000256" key="2">
    <source>
        <dbReference type="ARBA" id="ARBA00022670"/>
    </source>
</evidence>
<dbReference type="Proteomes" id="UP000279833">
    <property type="component" value="Unassembled WGS sequence"/>
</dbReference>
<organism evidence="13">
    <name type="scientific">Schistosoma curassoni</name>
    <dbReference type="NCBI Taxonomy" id="6186"/>
    <lineage>
        <taxon>Eukaryota</taxon>
        <taxon>Metazoa</taxon>
        <taxon>Spiralia</taxon>
        <taxon>Lophotrochozoa</taxon>
        <taxon>Platyhelminthes</taxon>
        <taxon>Trematoda</taxon>
        <taxon>Digenea</taxon>
        <taxon>Strigeidida</taxon>
        <taxon>Schistosomatoidea</taxon>
        <taxon>Schistosomatidae</taxon>
        <taxon>Schistosoma</taxon>
    </lineage>
</organism>
<sequence length="385" mass="43857">DISIPNKTGKIPLVRVRNPWGDESEWKGAWSDKSKEWSLISPEQRQQLGLTFDDDGEFWMSYQDFVSNFEKLEICHLGPQSMGEMGGNRVWEMCIEEGCWQRRVSAGGCRNFLETFWINPQYVVTVEDPDDDDNENKGTLIVGLMQKNRRKMRREGADLLTIGYSVYKLPEQHQGTLDMKFFKYNASVARSPAFINLREVCGRHRLDTGRYAIIPSTFQPNEEADFMLRIFSEKPRTTHELDEEIGETEPTLPLLDRTLITTITTTTTTTKVQIGKARAAYLQLKNLWNLKQDINQNHIPLYVADDLDFADDLTLLSHMQQQMQGKTTSAAAAPATVVKPLTDIQVEALHKAFNKVAGDDGEIDADELRDILNCAFTRGKTSKKQ</sequence>
<evidence type="ECO:0000313" key="13">
    <source>
        <dbReference type="WBParaSite" id="SCUD_0001184201-mRNA-1"/>
    </source>
</evidence>
<dbReference type="Pfam" id="PF00648">
    <property type="entry name" value="Peptidase_C2"/>
    <property type="match status" value="1"/>
</dbReference>
<feature type="domain" description="Calpain catalytic" evidence="10">
    <location>
        <begin position="1"/>
        <end position="78"/>
    </location>
</feature>
<evidence type="ECO:0000256" key="3">
    <source>
        <dbReference type="ARBA" id="ARBA00022723"/>
    </source>
</evidence>